<feature type="domain" description="C2H2-type" evidence="7">
    <location>
        <begin position="499"/>
        <end position="526"/>
    </location>
</feature>
<feature type="domain" description="C2H2-type" evidence="7">
    <location>
        <begin position="670"/>
        <end position="697"/>
    </location>
</feature>
<keyword evidence="1" id="KW-0479">Metal-binding</keyword>
<evidence type="ECO:0000256" key="4">
    <source>
        <dbReference type="ARBA" id="ARBA00022833"/>
    </source>
</evidence>
<keyword evidence="2" id="KW-0677">Repeat</keyword>
<feature type="domain" description="C2H2-type" evidence="7">
    <location>
        <begin position="866"/>
        <end position="894"/>
    </location>
</feature>
<feature type="domain" description="C2H2-type" evidence="7">
    <location>
        <begin position="527"/>
        <end position="549"/>
    </location>
</feature>
<accession>A0ABM0GL99</accession>
<sequence>MAYIEDDLERLHTKLRIKEILFCKAHELSQLLECSVFVKVVEPSSAAEYYGTRDLKLLYQNSGLKYHHGDVEVQIPRNVAPNQCEERLDEFSSESTPQRTKCFVEGDNIQTEHENEFCNDNQTVSSDDDGDDAFEILESDEQVTAQEKKNERHTDDMVSCTEKAVDATSEGSHDDGADRNRIGAFVEETIDMLQAEDGGDSQNVAVKIEDKVVFENTRDEGMGLVKEENPDQEAVSESVSDSVTNTQSNFDDGDVAFLNNKNKKSVTGGGSTSISSRTRSKITYNCEDCNSSFTTSRHLSAHLKRAHNSKEYSCTDCNRKLKCKNAYIRHMKNAHSKTQSLFSCSFCQKTFMFKSILNAHEKCHTKPFLCDICGKSFSSRNNLKTHKISNLNCGGSDELPTKCSICEVQFQSVISLQSHIRSDHGGNRFQCKTCGKGFRYKSNLVSHLLVHSGEKPYKCDFCDNTYQSLTHCKNHAIKHHGQPGTIAKPSGKRKKPQTHKCDVCNRGFCTKSNLEVHKKTHLEKLPYTCDICKRGFLLLRNLNEHMISHGKGAGCQCDVCGLFFRNSAALGTHKRTHTTDDPTSSMFDDRGSTVHLDERFKCNICDKVFRLKCGVKNHLLVHSGDKPYKCSFCDKAYQSYTNCHQHEIRYHGKPGVIPNNNERKKLSKTHTCDECDRGFCSEANLELHKKSHLEQLPFSCHICKRGFILQHNLNEHMKKHDEKSQIQCDTCGKLFINFSALIAHQLTHKGNEPQKCELCAKEFSSLNALKIHTAVIHTNVGIKPPRRKPVRKPKLDADGNVIQKKVPILLKCELCTKSFKTETQMGIHLARHKGLLPFECGECGKSFKYVNGLKVHKLKHTGEKPYKCEECGAAYQGMTHLKLHKKKFHGVDSKGSVITKVRKKMPKDYKCDLCGKAYSTVQSLEKHQLWHSGNFPFSCQECGRGFLLEYNYKEHLKIHRGELNQKCSKCDKAFCNFSALEAHTRSAHEEKSTYFCEHCGKTFHQLTRLKLHITFAHTKNKEIKLLRLATAKARKAQRIAEGHIITKPKTKRVRKPKKSPKKNKVDVITEVESWVVAEDNPDIECAVQEIQEIVTVPTTTEIVLATSNIETCLVPETTVQI</sequence>
<feature type="domain" description="C2H2-type" evidence="7">
    <location>
        <begin position="401"/>
        <end position="429"/>
    </location>
</feature>
<feature type="domain" description="C2H2-type" evidence="7">
    <location>
        <begin position="810"/>
        <end position="837"/>
    </location>
</feature>
<protein>
    <submittedName>
        <fullName evidence="9">Zinc finger protein 729-like</fullName>
    </submittedName>
</protein>
<feature type="domain" description="C2H2-type" evidence="7">
    <location>
        <begin position="555"/>
        <end position="582"/>
    </location>
</feature>
<dbReference type="PANTHER" id="PTHR24393">
    <property type="entry name" value="ZINC FINGER PROTEIN"/>
    <property type="match status" value="1"/>
</dbReference>
<dbReference type="SMART" id="SM00355">
    <property type="entry name" value="ZnF_C2H2"/>
    <property type="match status" value="23"/>
</dbReference>
<dbReference type="GeneID" id="100379006"/>
<evidence type="ECO:0000259" key="7">
    <source>
        <dbReference type="PROSITE" id="PS50157"/>
    </source>
</evidence>
<evidence type="ECO:0000313" key="8">
    <source>
        <dbReference type="Proteomes" id="UP000694865"/>
    </source>
</evidence>
<reference evidence="9" key="1">
    <citation type="submission" date="2025-08" db="UniProtKB">
        <authorList>
            <consortium name="RefSeq"/>
        </authorList>
    </citation>
    <scope>IDENTIFICATION</scope>
    <source>
        <tissue evidence="9">Testes</tissue>
    </source>
</reference>
<feature type="domain" description="C2H2-type" evidence="7">
    <location>
        <begin position="342"/>
        <end position="365"/>
    </location>
</feature>
<feature type="domain" description="C2H2-type" evidence="7">
    <location>
        <begin position="994"/>
        <end position="1022"/>
    </location>
</feature>
<feature type="domain" description="C2H2-type" evidence="7">
    <location>
        <begin position="937"/>
        <end position="964"/>
    </location>
</feature>
<dbReference type="InterPro" id="IPR013087">
    <property type="entry name" value="Znf_C2H2_type"/>
</dbReference>
<dbReference type="Pfam" id="PF12874">
    <property type="entry name" value="zf-met"/>
    <property type="match status" value="1"/>
</dbReference>
<dbReference type="RefSeq" id="XP_002732411.1">
    <property type="nucleotide sequence ID" value="XM_002732365.2"/>
</dbReference>
<evidence type="ECO:0000256" key="1">
    <source>
        <dbReference type="ARBA" id="ARBA00022723"/>
    </source>
</evidence>
<feature type="domain" description="C2H2-type" evidence="7">
    <location>
        <begin position="368"/>
        <end position="397"/>
    </location>
</feature>
<organism evidence="8 9">
    <name type="scientific">Saccoglossus kowalevskii</name>
    <name type="common">Acorn worm</name>
    <dbReference type="NCBI Taxonomy" id="10224"/>
    <lineage>
        <taxon>Eukaryota</taxon>
        <taxon>Metazoa</taxon>
        <taxon>Hemichordata</taxon>
        <taxon>Enteropneusta</taxon>
        <taxon>Harrimaniidae</taxon>
        <taxon>Saccoglossus</taxon>
    </lineage>
</organism>
<feature type="domain" description="C2H2-type" evidence="7">
    <location>
        <begin position="284"/>
        <end position="312"/>
    </location>
</feature>
<feature type="domain" description="C2H2-type" evidence="7">
    <location>
        <begin position="600"/>
        <end position="627"/>
    </location>
</feature>
<dbReference type="Proteomes" id="UP000694865">
    <property type="component" value="Unplaced"/>
</dbReference>
<feature type="domain" description="C2H2-type" evidence="7">
    <location>
        <begin position="726"/>
        <end position="753"/>
    </location>
</feature>
<feature type="domain" description="C2H2-type" evidence="7">
    <location>
        <begin position="698"/>
        <end position="725"/>
    </location>
</feature>
<evidence type="ECO:0000256" key="6">
    <source>
        <dbReference type="PROSITE-ProRule" id="PRU00042"/>
    </source>
</evidence>
<feature type="domain" description="C2H2-type" evidence="7">
    <location>
        <begin position="909"/>
        <end position="936"/>
    </location>
</feature>
<dbReference type="Pfam" id="PF00096">
    <property type="entry name" value="zf-C2H2"/>
    <property type="match status" value="10"/>
</dbReference>
<feature type="domain" description="C2H2-type" evidence="7">
    <location>
        <begin position="754"/>
        <end position="779"/>
    </location>
</feature>
<feature type="domain" description="C2H2-type" evidence="7">
    <location>
        <begin position="312"/>
        <end position="340"/>
    </location>
</feature>
<dbReference type="Pfam" id="PF13912">
    <property type="entry name" value="zf-C2H2_6"/>
    <property type="match status" value="3"/>
</dbReference>
<dbReference type="Gene3D" id="3.30.160.60">
    <property type="entry name" value="Classic Zinc Finger"/>
    <property type="match status" value="17"/>
</dbReference>
<keyword evidence="5" id="KW-0539">Nucleus</keyword>
<dbReference type="InterPro" id="IPR036236">
    <property type="entry name" value="Znf_C2H2_sf"/>
</dbReference>
<dbReference type="SUPFAM" id="SSF57667">
    <property type="entry name" value="beta-beta-alpha zinc fingers"/>
    <property type="match status" value="10"/>
</dbReference>
<feature type="domain" description="C2H2-type" evidence="7">
    <location>
        <begin position="429"/>
        <end position="456"/>
    </location>
</feature>
<keyword evidence="3 6" id="KW-0863">Zinc-finger</keyword>
<gene>
    <name evidence="9" type="primary">LOC100379006</name>
</gene>
<feature type="domain" description="C2H2-type" evidence="7">
    <location>
        <begin position="965"/>
        <end position="993"/>
    </location>
</feature>
<name>A0ABM0GL99_SACKO</name>
<keyword evidence="8" id="KW-1185">Reference proteome</keyword>
<keyword evidence="4" id="KW-0862">Zinc</keyword>
<dbReference type="PANTHER" id="PTHR24393:SF34">
    <property type="entry name" value="PR_SET DOMAIN 13"/>
    <property type="match status" value="1"/>
</dbReference>
<evidence type="ECO:0000313" key="9">
    <source>
        <dbReference type="RefSeq" id="XP_002732411.1"/>
    </source>
</evidence>
<evidence type="ECO:0000256" key="5">
    <source>
        <dbReference type="ARBA" id="ARBA00023242"/>
    </source>
</evidence>
<evidence type="ECO:0000256" key="2">
    <source>
        <dbReference type="ARBA" id="ARBA00022737"/>
    </source>
</evidence>
<dbReference type="PROSITE" id="PS00028">
    <property type="entry name" value="ZINC_FINGER_C2H2_1"/>
    <property type="match status" value="20"/>
</dbReference>
<feature type="domain" description="C2H2-type" evidence="7">
    <location>
        <begin position="838"/>
        <end position="865"/>
    </location>
</feature>
<proteinExistence type="predicted"/>
<evidence type="ECO:0000256" key="3">
    <source>
        <dbReference type="ARBA" id="ARBA00022771"/>
    </source>
</evidence>
<dbReference type="PROSITE" id="PS50157">
    <property type="entry name" value="ZINC_FINGER_C2H2_2"/>
    <property type="match status" value="21"/>
</dbReference>